<organism evidence="3">
    <name type="scientific">Wuchereria bancrofti</name>
    <dbReference type="NCBI Taxonomy" id="6293"/>
    <lineage>
        <taxon>Eukaryota</taxon>
        <taxon>Metazoa</taxon>
        <taxon>Ecdysozoa</taxon>
        <taxon>Nematoda</taxon>
        <taxon>Chromadorea</taxon>
        <taxon>Rhabditida</taxon>
        <taxon>Spirurina</taxon>
        <taxon>Spiruromorpha</taxon>
        <taxon>Filarioidea</taxon>
        <taxon>Onchocercidae</taxon>
        <taxon>Wuchereria</taxon>
    </lineage>
</organism>
<reference evidence="2 3" key="1">
    <citation type="submission" date="2016-11" db="UniProtKB">
        <authorList>
            <consortium name="WormBaseParasite"/>
        </authorList>
    </citation>
    <scope>IDENTIFICATION</scope>
    <source>
        <strain evidence="2 3">pt0022</strain>
    </source>
</reference>
<dbReference type="WBParaSite" id="maker-PairedContig_4250-snap-gene-3.17-mRNA-1">
    <property type="protein sequence ID" value="maker-PairedContig_4250-snap-gene-3.17-mRNA-1"/>
    <property type="gene ID" value="maker-PairedContig_4250-snap-gene-3.17"/>
</dbReference>
<protein>
    <submittedName>
        <fullName evidence="2 3">Uncharacterized protein</fullName>
    </submittedName>
</protein>
<accession>A0A1I8ERI3</accession>
<keyword evidence="1" id="KW-1133">Transmembrane helix</keyword>
<proteinExistence type="predicted"/>
<sequence length="97" mass="11076">MNQCYLSHAYLSTLQHSLIKALISLWVISSSATCTSPAFIYPSLRPLETLRPLRISRWRYGLHFSANEAFLFRLDLVNGAGSVAVIWSAFFLPHYRD</sequence>
<dbReference type="AlphaFoldDB" id="A0A1I8ERI3"/>
<feature type="transmembrane region" description="Helical" evidence="1">
    <location>
        <begin position="70"/>
        <end position="92"/>
    </location>
</feature>
<keyword evidence="1" id="KW-0472">Membrane</keyword>
<evidence type="ECO:0000313" key="2">
    <source>
        <dbReference type="WBParaSite" id="maker-PairedContig_2680-snap-gene-2.20-mRNA-1"/>
    </source>
</evidence>
<evidence type="ECO:0000313" key="3">
    <source>
        <dbReference type="WBParaSite" id="maker-PairedContig_4250-snap-gene-3.17-mRNA-1"/>
    </source>
</evidence>
<name>A0A1I8ERI3_WUCBA</name>
<feature type="transmembrane region" description="Helical" evidence="1">
    <location>
        <begin position="21"/>
        <end position="41"/>
    </location>
</feature>
<keyword evidence="1" id="KW-0812">Transmembrane</keyword>
<evidence type="ECO:0000256" key="1">
    <source>
        <dbReference type="SAM" id="Phobius"/>
    </source>
</evidence>
<dbReference type="WBParaSite" id="maker-PairedContig_2680-snap-gene-2.20-mRNA-1">
    <property type="protein sequence ID" value="maker-PairedContig_2680-snap-gene-2.20-mRNA-1"/>
    <property type="gene ID" value="maker-PairedContig_2680-snap-gene-2.20"/>
</dbReference>